<evidence type="ECO:0000313" key="12">
    <source>
        <dbReference type="Proteomes" id="UP000199675"/>
    </source>
</evidence>
<keyword evidence="12" id="KW-1185">Reference proteome</keyword>
<evidence type="ECO:0000256" key="4">
    <source>
        <dbReference type="ARBA" id="ARBA00022723"/>
    </source>
</evidence>
<dbReference type="GO" id="GO:0030091">
    <property type="term" value="P:protein repair"/>
    <property type="evidence" value="ECO:0007669"/>
    <property type="project" value="InterPro"/>
</dbReference>
<dbReference type="RefSeq" id="WP_091815247.1">
    <property type="nucleotide sequence ID" value="NZ_FNNE01000008.1"/>
</dbReference>
<protein>
    <recommendedName>
        <fullName evidence="3 9">Peptide methionine sulfoxide reductase MsrB</fullName>
        <ecNumber evidence="2 9">1.8.4.12</ecNumber>
    </recommendedName>
    <alternativeName>
        <fullName evidence="8 9">Peptide-methionine (R)-S-oxide reductase</fullName>
    </alternativeName>
</protein>
<gene>
    <name evidence="9" type="primary">msrB</name>
    <name evidence="11" type="ORF">SAMN04487960_108105</name>
</gene>
<dbReference type="PANTHER" id="PTHR10173">
    <property type="entry name" value="METHIONINE SULFOXIDE REDUCTASE"/>
    <property type="match status" value="1"/>
</dbReference>
<evidence type="ECO:0000256" key="9">
    <source>
        <dbReference type="HAMAP-Rule" id="MF_01400"/>
    </source>
</evidence>
<dbReference type="InterPro" id="IPR011057">
    <property type="entry name" value="Mss4-like_sf"/>
</dbReference>
<dbReference type="PANTHER" id="PTHR10173:SF52">
    <property type="entry name" value="METHIONINE-R-SULFOXIDE REDUCTASE B1"/>
    <property type="match status" value="1"/>
</dbReference>
<organism evidence="11 12">
    <name type="scientific">Marinobacter mobilis</name>
    <dbReference type="NCBI Taxonomy" id="488533"/>
    <lineage>
        <taxon>Bacteria</taxon>
        <taxon>Pseudomonadati</taxon>
        <taxon>Pseudomonadota</taxon>
        <taxon>Gammaproteobacteria</taxon>
        <taxon>Pseudomonadales</taxon>
        <taxon>Marinobacteraceae</taxon>
        <taxon>Marinobacter</taxon>
    </lineage>
</organism>
<dbReference type="GO" id="GO:0005737">
    <property type="term" value="C:cytoplasm"/>
    <property type="evidence" value="ECO:0007669"/>
    <property type="project" value="TreeGrafter"/>
</dbReference>
<keyword evidence="4 9" id="KW-0479">Metal-binding</keyword>
<evidence type="ECO:0000313" key="11">
    <source>
        <dbReference type="EMBL" id="SDX33281.1"/>
    </source>
</evidence>
<feature type="binding site" evidence="9">
    <location>
        <position position="60"/>
    </location>
    <ligand>
        <name>Zn(2+)</name>
        <dbReference type="ChEBI" id="CHEBI:29105"/>
    </ligand>
</feature>
<dbReference type="GO" id="GO:0006979">
    <property type="term" value="P:response to oxidative stress"/>
    <property type="evidence" value="ECO:0007669"/>
    <property type="project" value="InterPro"/>
</dbReference>
<dbReference type="GO" id="GO:0033743">
    <property type="term" value="F:peptide-methionine (R)-S-oxide reductase activity"/>
    <property type="evidence" value="ECO:0007669"/>
    <property type="project" value="UniProtKB-UniRule"/>
</dbReference>
<feature type="domain" description="MsrB" evidence="10">
    <location>
        <begin position="18"/>
        <end position="140"/>
    </location>
</feature>
<dbReference type="Proteomes" id="UP000199675">
    <property type="component" value="Unassembled WGS sequence"/>
</dbReference>
<evidence type="ECO:0000256" key="6">
    <source>
        <dbReference type="ARBA" id="ARBA00023002"/>
    </source>
</evidence>
<comment type="similarity">
    <text evidence="1 9">Belongs to the MsrB Met sulfoxide reductase family.</text>
</comment>
<dbReference type="NCBIfam" id="TIGR00357">
    <property type="entry name" value="peptide-methionine (R)-S-oxide reductase MsrB"/>
    <property type="match status" value="1"/>
</dbReference>
<dbReference type="Pfam" id="PF01641">
    <property type="entry name" value="SelR"/>
    <property type="match status" value="1"/>
</dbReference>
<dbReference type="STRING" id="488533.SAMN04487960_108105"/>
<feature type="binding site" evidence="9">
    <location>
        <position position="109"/>
    </location>
    <ligand>
        <name>Zn(2+)</name>
        <dbReference type="ChEBI" id="CHEBI:29105"/>
    </ligand>
</feature>
<dbReference type="AlphaFoldDB" id="A0A1H3AV77"/>
<dbReference type="GO" id="GO:0008270">
    <property type="term" value="F:zinc ion binding"/>
    <property type="evidence" value="ECO:0007669"/>
    <property type="project" value="UniProtKB-UniRule"/>
</dbReference>
<evidence type="ECO:0000259" key="10">
    <source>
        <dbReference type="PROSITE" id="PS51790"/>
    </source>
</evidence>
<feature type="binding site" evidence="9">
    <location>
        <position position="57"/>
    </location>
    <ligand>
        <name>Zn(2+)</name>
        <dbReference type="ChEBI" id="CHEBI:29105"/>
    </ligand>
</feature>
<evidence type="ECO:0000256" key="5">
    <source>
        <dbReference type="ARBA" id="ARBA00022833"/>
    </source>
</evidence>
<evidence type="ECO:0000256" key="7">
    <source>
        <dbReference type="ARBA" id="ARBA00048488"/>
    </source>
</evidence>
<dbReference type="Gene3D" id="2.170.150.20">
    <property type="entry name" value="Peptide methionine sulfoxide reductase"/>
    <property type="match status" value="1"/>
</dbReference>
<keyword evidence="6 9" id="KW-0560">Oxidoreductase</keyword>
<dbReference type="OrthoDB" id="4174719at2"/>
<name>A0A1H3AV77_9GAMM</name>
<proteinExistence type="inferred from homology"/>
<feature type="binding site" evidence="9">
    <location>
        <position position="106"/>
    </location>
    <ligand>
        <name>Zn(2+)</name>
        <dbReference type="ChEBI" id="CHEBI:29105"/>
    </ligand>
</feature>
<comment type="cofactor">
    <cofactor evidence="9">
        <name>Zn(2+)</name>
        <dbReference type="ChEBI" id="CHEBI:29105"/>
    </cofactor>
    <text evidence="9">Binds 1 zinc ion per subunit. The zinc ion is important for the structural integrity of the protein.</text>
</comment>
<dbReference type="InterPro" id="IPR002579">
    <property type="entry name" value="Met_Sox_Rdtase_MsrB_dom"/>
</dbReference>
<dbReference type="InterPro" id="IPR028427">
    <property type="entry name" value="Met_Sox_Rdtase_MsrB"/>
</dbReference>
<dbReference type="PROSITE" id="PS51790">
    <property type="entry name" value="MSRB"/>
    <property type="match status" value="1"/>
</dbReference>
<dbReference type="FunFam" id="2.170.150.20:FF:000001">
    <property type="entry name" value="Peptide methionine sulfoxide reductase MsrB"/>
    <property type="match status" value="1"/>
</dbReference>
<dbReference type="EMBL" id="FNNE01000008">
    <property type="protein sequence ID" value="SDX33281.1"/>
    <property type="molecule type" value="Genomic_DNA"/>
</dbReference>
<evidence type="ECO:0000256" key="1">
    <source>
        <dbReference type="ARBA" id="ARBA00007174"/>
    </source>
</evidence>
<comment type="catalytic activity">
    <reaction evidence="7 9">
        <text>L-methionyl-[protein] + [thioredoxin]-disulfide + H2O = L-methionyl-(R)-S-oxide-[protein] + [thioredoxin]-dithiol</text>
        <dbReference type="Rhea" id="RHEA:24164"/>
        <dbReference type="Rhea" id="RHEA-COMP:10698"/>
        <dbReference type="Rhea" id="RHEA-COMP:10700"/>
        <dbReference type="Rhea" id="RHEA-COMP:12313"/>
        <dbReference type="Rhea" id="RHEA-COMP:12314"/>
        <dbReference type="ChEBI" id="CHEBI:15377"/>
        <dbReference type="ChEBI" id="CHEBI:16044"/>
        <dbReference type="ChEBI" id="CHEBI:29950"/>
        <dbReference type="ChEBI" id="CHEBI:45764"/>
        <dbReference type="ChEBI" id="CHEBI:50058"/>
        <dbReference type="EC" id="1.8.4.12"/>
    </reaction>
</comment>
<dbReference type="SUPFAM" id="SSF51316">
    <property type="entry name" value="Mss4-like"/>
    <property type="match status" value="1"/>
</dbReference>
<evidence type="ECO:0000256" key="2">
    <source>
        <dbReference type="ARBA" id="ARBA00012499"/>
    </source>
</evidence>
<dbReference type="EC" id="1.8.4.12" evidence="2 9"/>
<evidence type="ECO:0000256" key="3">
    <source>
        <dbReference type="ARBA" id="ARBA00021130"/>
    </source>
</evidence>
<keyword evidence="5 9" id="KW-0862">Zinc</keyword>
<dbReference type="HAMAP" id="MF_01400">
    <property type="entry name" value="MsrB"/>
    <property type="match status" value="1"/>
</dbReference>
<accession>A0A1H3AV77</accession>
<feature type="active site" description="Nucleophile" evidence="9">
    <location>
        <position position="129"/>
    </location>
</feature>
<sequence length="143" mass="15753">MTTSAAGYDLTRLNDAEVAERASALTPEERNVLLDHGTERPFCGTLLDNKSDGVYHCRLCDLPLFSSGAKFDSGTGWPSFFQPFDPDHIRYIEDCSHGMVRTEIRCPRCDSHLGHVFPDGPPPTGQRYCLNSVAMAFRAGGVD</sequence>
<reference evidence="11 12" key="1">
    <citation type="submission" date="2016-10" db="EMBL/GenBank/DDBJ databases">
        <authorList>
            <person name="de Groot N.N."/>
        </authorList>
    </citation>
    <scope>NUCLEOTIDE SEQUENCE [LARGE SCALE GENOMIC DNA]</scope>
    <source>
        <strain evidence="11 12">CGMCC 1.7059</strain>
    </source>
</reference>
<evidence type="ECO:0000256" key="8">
    <source>
        <dbReference type="ARBA" id="ARBA00075819"/>
    </source>
</evidence>